<reference evidence="1" key="1">
    <citation type="submission" date="2021-06" db="EMBL/GenBank/DDBJ databases">
        <authorList>
            <person name="Kallberg Y."/>
            <person name="Tangrot J."/>
            <person name="Rosling A."/>
        </authorList>
    </citation>
    <scope>NUCLEOTIDE SEQUENCE</scope>
    <source>
        <strain evidence="1">MT106</strain>
    </source>
</reference>
<accession>A0A9N9A2U8</accession>
<name>A0A9N9A2U8_9GLOM</name>
<organism evidence="1 2">
    <name type="scientific">Ambispora gerdemannii</name>
    <dbReference type="NCBI Taxonomy" id="144530"/>
    <lineage>
        <taxon>Eukaryota</taxon>
        <taxon>Fungi</taxon>
        <taxon>Fungi incertae sedis</taxon>
        <taxon>Mucoromycota</taxon>
        <taxon>Glomeromycotina</taxon>
        <taxon>Glomeromycetes</taxon>
        <taxon>Archaeosporales</taxon>
        <taxon>Ambisporaceae</taxon>
        <taxon>Ambispora</taxon>
    </lineage>
</organism>
<proteinExistence type="predicted"/>
<gene>
    <name evidence="1" type="ORF">AGERDE_LOCUS4934</name>
</gene>
<protein>
    <submittedName>
        <fullName evidence="1">5969_t:CDS:1</fullName>
    </submittedName>
</protein>
<keyword evidence="2" id="KW-1185">Reference proteome</keyword>
<evidence type="ECO:0000313" key="1">
    <source>
        <dbReference type="EMBL" id="CAG8514932.1"/>
    </source>
</evidence>
<dbReference type="EMBL" id="CAJVPL010000616">
    <property type="protein sequence ID" value="CAG8514932.1"/>
    <property type="molecule type" value="Genomic_DNA"/>
</dbReference>
<sequence length="53" mass="6321">MFMEELDGSLEMDLTQNIVEGWHHQWNVLIGKAHVGVYTIIEEMRKEQQQIHK</sequence>
<dbReference type="OrthoDB" id="2440164at2759"/>
<dbReference type="Proteomes" id="UP000789831">
    <property type="component" value="Unassembled WGS sequence"/>
</dbReference>
<evidence type="ECO:0000313" key="2">
    <source>
        <dbReference type="Proteomes" id="UP000789831"/>
    </source>
</evidence>
<comment type="caution">
    <text evidence="1">The sequence shown here is derived from an EMBL/GenBank/DDBJ whole genome shotgun (WGS) entry which is preliminary data.</text>
</comment>
<dbReference type="AlphaFoldDB" id="A0A9N9A2U8"/>